<evidence type="ECO:0000256" key="3">
    <source>
        <dbReference type="ARBA" id="ARBA00023163"/>
    </source>
</evidence>
<dbReference type="Gene3D" id="1.10.10.10">
    <property type="entry name" value="Winged helix-like DNA-binding domain superfamily/Winged helix DNA-binding domain"/>
    <property type="match status" value="1"/>
</dbReference>
<evidence type="ECO:0000256" key="1">
    <source>
        <dbReference type="ARBA" id="ARBA00023015"/>
    </source>
</evidence>
<dbReference type="RefSeq" id="WP_210099492.1">
    <property type="nucleotide sequence ID" value="NZ_BAABLK010000037.1"/>
</dbReference>
<feature type="domain" description="HTH asnC-type" evidence="4">
    <location>
        <begin position="8"/>
        <end position="68"/>
    </location>
</feature>
<dbReference type="InterPro" id="IPR011008">
    <property type="entry name" value="Dimeric_a/b-barrel"/>
</dbReference>
<dbReference type="Pfam" id="PF01037">
    <property type="entry name" value="AsnC_trans_reg"/>
    <property type="match status" value="1"/>
</dbReference>
<dbReference type="SUPFAM" id="SSF46785">
    <property type="entry name" value="Winged helix' DNA-binding domain"/>
    <property type="match status" value="1"/>
</dbReference>
<dbReference type="InterPro" id="IPR000485">
    <property type="entry name" value="AsnC-type_HTH_dom"/>
</dbReference>
<dbReference type="EMBL" id="BAABLK010000037">
    <property type="protein sequence ID" value="GAA5228445.1"/>
    <property type="molecule type" value="Genomic_DNA"/>
</dbReference>
<dbReference type="CDD" id="cd00090">
    <property type="entry name" value="HTH_ARSR"/>
    <property type="match status" value="1"/>
</dbReference>
<dbReference type="InterPro" id="IPR019887">
    <property type="entry name" value="Tscrpt_reg_AsnC/Lrp_C"/>
</dbReference>
<keyword evidence="2" id="KW-0238">DNA-binding</keyword>
<dbReference type="InterPro" id="IPR019885">
    <property type="entry name" value="Tscrpt_reg_HTH_AsnC-type_CS"/>
</dbReference>
<dbReference type="PANTHER" id="PTHR30154">
    <property type="entry name" value="LEUCINE-RESPONSIVE REGULATORY PROTEIN"/>
    <property type="match status" value="1"/>
</dbReference>
<reference evidence="6" key="1">
    <citation type="journal article" date="2019" name="Int. J. Syst. Evol. Microbiol.">
        <title>The Global Catalogue of Microorganisms (GCM) 10K type strain sequencing project: providing services to taxonomists for standard genome sequencing and annotation.</title>
        <authorList>
            <consortium name="The Broad Institute Genomics Platform"/>
            <consortium name="The Broad Institute Genome Sequencing Center for Infectious Disease"/>
            <person name="Wu L."/>
            <person name="Ma J."/>
        </authorList>
    </citation>
    <scope>NUCLEOTIDE SEQUENCE [LARGE SCALE GENOMIC DNA]</scope>
    <source>
        <strain evidence="6">JCM 18952</strain>
    </source>
</reference>
<dbReference type="PANTHER" id="PTHR30154:SF34">
    <property type="entry name" value="TRANSCRIPTIONAL REGULATOR AZLB"/>
    <property type="match status" value="1"/>
</dbReference>
<sequence length="154" mass="16741">MEHRVADLDEVSLKIIAQLQEDGRRSYSAIAESVGLSDAAVRLRIKRLVDSGVVQVVAVTDPLQLGFARQAMLGIRVHRNAPGVAASLSALSEVSYLVHTAGVHDLLAEVVCASDEQLYDCLESIRNLEDVATIETSVYLKLHSSRYDWGAPAK</sequence>
<organism evidence="5 6">
    <name type="scientific">Paeniglutamicibacter antarcticus</name>
    <dbReference type="NCBI Taxonomy" id="494023"/>
    <lineage>
        <taxon>Bacteria</taxon>
        <taxon>Bacillati</taxon>
        <taxon>Actinomycetota</taxon>
        <taxon>Actinomycetes</taxon>
        <taxon>Micrococcales</taxon>
        <taxon>Micrococcaceae</taxon>
        <taxon>Paeniglutamicibacter</taxon>
    </lineage>
</organism>
<name>A0ABP9TU17_9MICC</name>
<dbReference type="PROSITE" id="PS50956">
    <property type="entry name" value="HTH_ASNC_2"/>
    <property type="match status" value="1"/>
</dbReference>
<dbReference type="SUPFAM" id="SSF54909">
    <property type="entry name" value="Dimeric alpha+beta barrel"/>
    <property type="match status" value="1"/>
</dbReference>
<keyword evidence="6" id="KW-1185">Reference proteome</keyword>
<dbReference type="Gene3D" id="3.30.70.920">
    <property type="match status" value="1"/>
</dbReference>
<dbReference type="InterPro" id="IPR036388">
    <property type="entry name" value="WH-like_DNA-bd_sf"/>
</dbReference>
<dbReference type="Pfam" id="PF13404">
    <property type="entry name" value="HTH_AsnC-type"/>
    <property type="match status" value="1"/>
</dbReference>
<dbReference type="InterPro" id="IPR011991">
    <property type="entry name" value="ArsR-like_HTH"/>
</dbReference>
<dbReference type="PROSITE" id="PS00519">
    <property type="entry name" value="HTH_ASNC_1"/>
    <property type="match status" value="1"/>
</dbReference>
<accession>A0ABP9TU17</accession>
<dbReference type="InterPro" id="IPR019888">
    <property type="entry name" value="Tscrpt_reg_AsnC-like"/>
</dbReference>
<dbReference type="InterPro" id="IPR036390">
    <property type="entry name" value="WH_DNA-bd_sf"/>
</dbReference>
<comment type="caution">
    <text evidence="5">The sequence shown here is derived from an EMBL/GenBank/DDBJ whole genome shotgun (WGS) entry which is preliminary data.</text>
</comment>
<keyword evidence="3" id="KW-0804">Transcription</keyword>
<proteinExistence type="predicted"/>
<gene>
    <name evidence="5" type="ORF">GCM10025778_29790</name>
</gene>
<dbReference type="SMART" id="SM00344">
    <property type="entry name" value="HTH_ASNC"/>
    <property type="match status" value="1"/>
</dbReference>
<evidence type="ECO:0000256" key="2">
    <source>
        <dbReference type="ARBA" id="ARBA00023125"/>
    </source>
</evidence>
<dbReference type="PRINTS" id="PR00033">
    <property type="entry name" value="HTHASNC"/>
</dbReference>
<keyword evidence="1" id="KW-0805">Transcription regulation</keyword>
<protein>
    <submittedName>
        <fullName evidence="5">Lrp/AsnC family transcriptional regulator</fullName>
    </submittedName>
</protein>
<evidence type="ECO:0000259" key="4">
    <source>
        <dbReference type="PROSITE" id="PS50956"/>
    </source>
</evidence>
<dbReference type="Proteomes" id="UP001501257">
    <property type="component" value="Unassembled WGS sequence"/>
</dbReference>
<evidence type="ECO:0000313" key="6">
    <source>
        <dbReference type="Proteomes" id="UP001501257"/>
    </source>
</evidence>
<evidence type="ECO:0000313" key="5">
    <source>
        <dbReference type="EMBL" id="GAA5228445.1"/>
    </source>
</evidence>